<dbReference type="AlphaFoldDB" id="A0A2K2FDA6"/>
<dbReference type="InterPro" id="IPR004474">
    <property type="entry name" value="LytR_CpsA_psr"/>
</dbReference>
<keyword evidence="3" id="KW-0472">Membrane</keyword>
<dbReference type="EMBL" id="NIOJ01000026">
    <property type="protein sequence ID" value="PNT98608.1"/>
    <property type="molecule type" value="Genomic_DNA"/>
</dbReference>
<evidence type="ECO:0000256" key="1">
    <source>
        <dbReference type="ARBA" id="ARBA00006068"/>
    </source>
</evidence>
<comment type="similarity">
    <text evidence="1">Belongs to the LytR/CpsA/Psr (LCP) family.</text>
</comment>
<reference evidence="5 6" key="1">
    <citation type="submission" date="2017-06" db="EMBL/GenBank/DDBJ databases">
        <title>Investigating the central metabolism of Clostridium thermosuccinogenes.</title>
        <authorList>
            <person name="Koendjbiharie J.G."/>
            <person name="van Kranenburg R."/>
        </authorList>
    </citation>
    <scope>NUCLEOTIDE SEQUENCE [LARGE SCALE GENOMIC DNA]</scope>
    <source>
        <strain evidence="5 6">DSM 5806</strain>
    </source>
</reference>
<proteinExistence type="inferred from homology"/>
<dbReference type="Gene3D" id="3.40.630.190">
    <property type="entry name" value="LCP protein"/>
    <property type="match status" value="1"/>
</dbReference>
<organism evidence="5 6">
    <name type="scientific">Clostridium thermosuccinogenes</name>
    <dbReference type="NCBI Taxonomy" id="84032"/>
    <lineage>
        <taxon>Bacteria</taxon>
        <taxon>Bacillati</taxon>
        <taxon>Bacillota</taxon>
        <taxon>Clostridia</taxon>
        <taxon>Eubacteriales</taxon>
        <taxon>Clostridiaceae</taxon>
        <taxon>Clostridium</taxon>
    </lineage>
</organism>
<dbReference type="Proteomes" id="UP000236151">
    <property type="component" value="Unassembled WGS sequence"/>
</dbReference>
<dbReference type="NCBIfam" id="TIGR00350">
    <property type="entry name" value="lytR_cpsA_psr"/>
    <property type="match status" value="1"/>
</dbReference>
<evidence type="ECO:0000256" key="3">
    <source>
        <dbReference type="SAM" id="Phobius"/>
    </source>
</evidence>
<dbReference type="KEGG" id="cthd:CDO33_01355"/>
<keyword evidence="3" id="KW-0812">Transmembrane</keyword>
<comment type="caution">
    <text evidence="5">The sequence shown here is derived from an EMBL/GenBank/DDBJ whole genome shotgun (WGS) entry which is preliminary data.</text>
</comment>
<feature type="compositionally biased region" description="Basic and acidic residues" evidence="2">
    <location>
        <begin position="80"/>
        <end position="95"/>
    </location>
</feature>
<gene>
    <name evidence="5" type="ORF">CDQ84_10745</name>
</gene>
<feature type="transmembrane region" description="Helical" evidence="3">
    <location>
        <begin position="21"/>
        <end position="42"/>
    </location>
</feature>
<protein>
    <recommendedName>
        <fullName evidence="4">Cell envelope-related transcriptional attenuator domain-containing protein</fullName>
    </recommendedName>
</protein>
<keyword evidence="6" id="KW-1185">Reference proteome</keyword>
<dbReference type="Pfam" id="PF03816">
    <property type="entry name" value="LytR_cpsA_psr"/>
    <property type="match status" value="1"/>
</dbReference>
<dbReference type="InterPro" id="IPR050922">
    <property type="entry name" value="LytR/CpsA/Psr_CW_biosynth"/>
</dbReference>
<evidence type="ECO:0000259" key="4">
    <source>
        <dbReference type="Pfam" id="PF03816"/>
    </source>
</evidence>
<evidence type="ECO:0000256" key="2">
    <source>
        <dbReference type="SAM" id="MobiDB-lite"/>
    </source>
</evidence>
<accession>A0A2K2FDA6</accession>
<dbReference type="PANTHER" id="PTHR33392">
    <property type="entry name" value="POLYISOPRENYL-TEICHOIC ACID--PEPTIDOGLYCAN TEICHOIC ACID TRANSFERASE TAGU"/>
    <property type="match status" value="1"/>
</dbReference>
<dbReference type="PANTHER" id="PTHR33392:SF6">
    <property type="entry name" value="POLYISOPRENYL-TEICHOIC ACID--PEPTIDOGLYCAN TEICHOIC ACID TRANSFERASE TAGU"/>
    <property type="match status" value="1"/>
</dbReference>
<sequence>MSYQYNKREDQDRSCKVKRGLKAGIIATVVVIAFSIPSYFAYDFFSNVKDYKRTLVVRPREGTTGSQKVDVQAFASLPEGEKPAKEPVSDSDAGRNEAPGTSSNVSTAGNVINILFLGLDRTEERDRILGIYRSDTIAVARIHIDAKTVDVLSIPRDTYTYLPVTGKMDKINHAYAFGSLEGRGTESAIEAVELFINDEIDYFFTIDMEPVPEIIDSIGGIELDVESGIGNLTSGKQVLNGRQALGYVQWRYSSDGDIGRIRRQQKFAAALFDKLKRLDQLLNMARIALSYKENVTTNMTLKQITSLAMFAGELSRDSIEFHVIPGEGVMLNNIWYWIPDEEKTAQMLNEIFLKERVDNF</sequence>
<feature type="domain" description="Cell envelope-related transcriptional attenuator" evidence="4">
    <location>
        <begin position="133"/>
        <end position="276"/>
    </location>
</feature>
<name>A0A2K2FDA6_9CLOT</name>
<feature type="region of interest" description="Disordered" evidence="2">
    <location>
        <begin position="80"/>
        <end position="104"/>
    </location>
</feature>
<keyword evidence="3" id="KW-1133">Transmembrane helix</keyword>
<evidence type="ECO:0000313" key="6">
    <source>
        <dbReference type="Proteomes" id="UP000236151"/>
    </source>
</evidence>
<evidence type="ECO:0000313" key="5">
    <source>
        <dbReference type="EMBL" id="PNT98608.1"/>
    </source>
</evidence>